<dbReference type="InterPro" id="IPR014023">
    <property type="entry name" value="Mononeg_RNA_pol_cat"/>
</dbReference>
<dbReference type="GO" id="GO:0044423">
    <property type="term" value="C:virion component"/>
    <property type="evidence" value="ECO:0007669"/>
    <property type="project" value="UniProtKB-KW"/>
</dbReference>
<evidence type="ECO:0000256" key="11">
    <source>
        <dbReference type="ARBA" id="ARBA00022953"/>
    </source>
</evidence>
<evidence type="ECO:0000256" key="9">
    <source>
        <dbReference type="ARBA" id="ARBA00022840"/>
    </source>
</evidence>
<dbReference type="InterPro" id="IPR026890">
    <property type="entry name" value="Mononeg_mRNAcap"/>
</dbReference>
<keyword evidence="3 22" id="KW-0696">RNA-directed RNA polymerase</keyword>
<comment type="catalytic activity">
    <reaction evidence="18">
        <text>a 5'-end (5'-triphosphoguanosine)-adenylyl-adenylyl-cytidylyl-adenosine in mRNA + S-adenosyl-L-methionine = a 5'-end (5'-triphosphoguanosine)-(2'-O-methyladenylyl)-adenylyl-cytidylyl-adenosine in mRNA + S-adenosyl-L-homocysteine + H(+)</text>
        <dbReference type="Rhea" id="RHEA:65380"/>
        <dbReference type="Rhea" id="RHEA-COMP:16797"/>
        <dbReference type="Rhea" id="RHEA-COMP:16801"/>
        <dbReference type="ChEBI" id="CHEBI:15378"/>
        <dbReference type="ChEBI" id="CHEBI:57856"/>
        <dbReference type="ChEBI" id="CHEBI:59789"/>
        <dbReference type="ChEBI" id="CHEBI:156482"/>
        <dbReference type="ChEBI" id="CHEBI:156484"/>
    </reaction>
</comment>
<dbReference type="EC" id="2.7.7.48" evidence="2"/>
<evidence type="ECO:0000256" key="14">
    <source>
        <dbReference type="ARBA" id="ARBA00024494"/>
    </source>
</evidence>
<evidence type="ECO:0000256" key="8">
    <source>
        <dbReference type="ARBA" id="ARBA00022741"/>
    </source>
</evidence>
<dbReference type="GO" id="GO:0003968">
    <property type="term" value="F:RNA-directed RNA polymerase activity"/>
    <property type="evidence" value="ECO:0007669"/>
    <property type="project" value="UniProtKB-KW"/>
</dbReference>
<evidence type="ECO:0000256" key="17">
    <source>
        <dbReference type="ARBA" id="ARBA00031012"/>
    </source>
</evidence>
<feature type="domain" description="RdRp catalytic" evidence="21">
    <location>
        <begin position="550"/>
        <end position="724"/>
    </location>
</feature>
<keyword evidence="10" id="KW-0946">Virion</keyword>
<sequence>MEIDGHLNSPITNTELNFLLRYDKFFCFRHRSIKTYLSSQKITQLSSNLCSSCWRCITSSVESHNEDNRRDLSRFLRAAISVWLIQKAQYIQEKTIYTKEYISQLVDSMTLDSHLIQAFNSKKSAEKFKDFLTRQKFHYGEFKDFWNFQVEKEVTIFNCRTHGKGLVPTNLLVGALDNLQAEYNVIFHTKLKDVLNINIPHRTPSLLNYLDSCKELQTKLGESFFDILKCQEALIVGHIISRSIDLGCTGLKATALEGMIKVFSEIQSTKYYKLITPRINSITDEFWLLELAGLTKIFGHPTIDLESGLMTLRAHALANVPINHNLAQEIAIYFTYAFTKQFYKKQAKWPEVEILPGCVKEIEQARNQNRWLTHREDENLNILEWRNVKLLRNFDYCTQPDMTELLKDSSLAPQRHLWTTSYDHCAFKHLYGQDKPRLSEIPGRRTILEYLRSTPEFPIQIYMRQQELPNNPYATFVDDVMVVCPKERELKKEGRHFCKQTYGTRLNQVTQEFNLKVSILPYLMEITMAFSELKMSKRVLAISSFLQQDGCEVMIFDFVKWCMSQRGGAQFYLARILEELFDAPNTYTDAHPSFCRSAVLVNDRLCPPKIGENGDPLPGQYCHYGQLGGFEGMRQKMWTIFTVLLIYRRARLNNIKIQQLGQGDNQVILIKWSEHQIRDRVRLREQFLDDLLNDLRQVNLEIKPTETFYSGRYFEYGKVRYLDGVACPNTLKKVARLIPDINDGIKSIQVSLTTLGTCTESVAKVDWSPDVSFIQYCFETLVLLSRESFFAMDNELSTMIACLFWTSSLGGLPLSSFPNHAVRGISDRLTESISMVQSLKSLDPPAYTKLTHLVNLNPLGDVKWSALIMDIFTLNIKTLPSAEGFIREHVHKTIQTYTTNEDVLSLYNEGNIPIDDLISQLLNIHPLYVPLIHELFRNSNAGLFLSLKGRFCKERTLVSLGNEMLQREVGESFSSKCRQKDKWLVLEFQNRLSKPQANLIMREFFAVEGCSMDISFRLREFTYGEKIYGVTHPVPWEQVSIHSWDLLDDEHRLRSIRVELSEHLVKGGFGYRIVKGPCSEYLGSETSRKVKKGTIDLLGHNSMHKAIMALAVIYSWAVRLNSVDLQRMVMIFLKEKERFIPPGLSLTDVQEWLPKNFGGHMMHRFQCILEDTGSFPNCLTTMASHIAFSTSNMGEITKGGDDFSVFFQLNFNYIISFFSTITFSCKWKLERMYGAYFGCILCTSRLPNLEFTTTGGTIELGKIDWFDGMEINIGIPDIGGRDLIQQLSVYHGFTIARSILEAHLTHQSEILNLSLNTKTMAKTDLNYYDFRGCNLYYVLVGMVRRNSEVKKSYTSSIQGKAQDVISPAILQSLSSALLVTDRLNEFLALADVSILKHNEATTGAGANHLVYRAMCSIFSKHPIQIVYDVWRCEKCPDEEASVRLVSWTLKTVSRWIMLGLPPKVLKPVERSKYKLRISSCIRNMIRSKDLFYELNNIMGELGMEKFPPQNELKPEELVVYEWRKRGKQSYDQELLTPDAFVSSRVCCQLSFPSQILHHEGMFSNETPHPPNRLSSDIHHLARQVGKVASSASKIALILADLPRHQDAIVCLAEGSGSILFYLMHIFPHSQFYFNTLGWQEVDPKIEINNAGPVSCNASHCPMVRNSNINTYLAEGESDISTDLWHTKLRKVFDQDPNITLVTMDAQSVFGDGNQTIILKLIRTLRKLSWFPTCLFKLYSVPVLRSIVQSVFNEGLFCRPYKPYNSNLFNEEIFIQIRNEDFPGSIKLVGKEIKSLSPNLSLSHYIERLREAEEYLDSSTSWCSCLSITDDCVNYYGGLFSSKLISWNSFIKILFKLTNSSWELISTIGGPDTAQSVHKWGKRGLQDIYVKLLFTIYCLMNCTWENMLEVLRVLWTQNFEYTLKLNARKEVVSVADCKWKFCQFGFSQDDSAIVDDISEFVKYLLKDLPRSIRAHKGRPIIALLALVELKEVSKRQLPQIKRVLIEFHELYPLLPGFIPF</sequence>
<comment type="catalytic activity">
    <reaction evidence="20">
        <text>GTP + H2O = GDP + phosphate + H(+)</text>
        <dbReference type="Rhea" id="RHEA:19669"/>
        <dbReference type="ChEBI" id="CHEBI:15377"/>
        <dbReference type="ChEBI" id="CHEBI:15378"/>
        <dbReference type="ChEBI" id="CHEBI:37565"/>
        <dbReference type="ChEBI" id="CHEBI:43474"/>
        <dbReference type="ChEBI" id="CHEBI:58189"/>
    </reaction>
</comment>
<keyword evidence="12" id="KW-0506">mRNA capping</keyword>
<proteinExistence type="predicted"/>
<keyword evidence="9" id="KW-0067">ATP-binding</keyword>
<keyword evidence="13" id="KW-0511">Multifunctional enzyme</keyword>
<dbReference type="GO" id="GO:0005524">
    <property type="term" value="F:ATP binding"/>
    <property type="evidence" value="ECO:0007669"/>
    <property type="project" value="UniProtKB-KW"/>
</dbReference>
<evidence type="ECO:0000313" key="23">
    <source>
        <dbReference type="Proteomes" id="UP001249268"/>
    </source>
</evidence>
<evidence type="ECO:0000256" key="3">
    <source>
        <dbReference type="ARBA" id="ARBA00022484"/>
    </source>
</evidence>
<dbReference type="EMBL" id="MZ209914">
    <property type="protein sequence ID" value="UHM27522.1"/>
    <property type="molecule type" value="Viral_cRNA"/>
</dbReference>
<evidence type="ECO:0000313" key="22">
    <source>
        <dbReference type="EMBL" id="UHM27522.1"/>
    </source>
</evidence>
<keyword evidence="11" id="KW-0693">Viral RNA replication</keyword>
<reference evidence="22" key="1">
    <citation type="submission" date="2021-05" db="EMBL/GenBank/DDBJ databases">
        <authorList>
            <person name="Feng G."/>
        </authorList>
    </citation>
    <scope>NUCLEOTIDE SEQUENCE</scope>
    <source>
        <strain evidence="22">QWXCSY124</strain>
    </source>
</reference>
<evidence type="ECO:0000256" key="18">
    <source>
        <dbReference type="ARBA" id="ARBA00047332"/>
    </source>
</evidence>
<evidence type="ECO:0000256" key="16">
    <source>
        <dbReference type="ARBA" id="ARBA00030436"/>
    </source>
</evidence>
<dbReference type="Pfam" id="PF14318">
    <property type="entry name" value="Mononeg_mRNAcap"/>
    <property type="match status" value="1"/>
</dbReference>
<evidence type="ECO:0000256" key="12">
    <source>
        <dbReference type="ARBA" id="ARBA00023042"/>
    </source>
</evidence>
<evidence type="ECO:0000256" key="4">
    <source>
        <dbReference type="ARBA" id="ARBA00022664"/>
    </source>
</evidence>
<keyword evidence="5" id="KW-0808">Transferase</keyword>
<dbReference type="GO" id="GO:0004482">
    <property type="term" value="F:mRNA 5'-cap (guanine-N7-)-methyltransferase activity"/>
    <property type="evidence" value="ECO:0007669"/>
    <property type="project" value="InterPro"/>
</dbReference>
<comment type="catalytic activity">
    <reaction evidence="14">
        <text>a 5'-end triphospho-adenylyl-adenylyl-cytidylyl-adenosine in mRNA + GDP + H(+) = a 5'-end (5'-triphosphoguanosine)-adenylyl-adenylyl-cytidylyl-adenosine in mRNA + diphosphate</text>
        <dbReference type="Rhea" id="RHEA:65436"/>
        <dbReference type="Rhea" id="RHEA-COMP:16797"/>
        <dbReference type="Rhea" id="RHEA-COMP:16799"/>
        <dbReference type="ChEBI" id="CHEBI:15378"/>
        <dbReference type="ChEBI" id="CHEBI:33019"/>
        <dbReference type="ChEBI" id="CHEBI:58189"/>
        <dbReference type="ChEBI" id="CHEBI:156484"/>
        <dbReference type="ChEBI" id="CHEBI:156503"/>
        <dbReference type="EC" id="2.7.7.88"/>
    </reaction>
</comment>
<keyword evidence="23" id="KW-1185">Reference proteome</keyword>
<gene>
    <name evidence="22" type="ORF">SISXV1_gp4</name>
</gene>
<evidence type="ECO:0000256" key="20">
    <source>
        <dbReference type="ARBA" id="ARBA00048548"/>
    </source>
</evidence>
<evidence type="ECO:0000256" key="6">
    <source>
        <dbReference type="ARBA" id="ARBA00022691"/>
    </source>
</evidence>
<keyword evidence="8" id="KW-0547">Nucleotide-binding</keyword>
<evidence type="ECO:0000256" key="15">
    <source>
        <dbReference type="ARBA" id="ARBA00024499"/>
    </source>
</evidence>
<dbReference type="Proteomes" id="UP001249268">
    <property type="component" value="Segment"/>
</dbReference>
<organism evidence="22 23">
    <name type="scientific">Sanya Ischnura senegalensis xinmovirus 1</name>
    <dbReference type="NCBI Taxonomy" id="2905558"/>
    <lineage>
        <taxon>Viruses</taxon>
        <taxon>Riboviria</taxon>
        <taxon>Orthornavirae</taxon>
        <taxon>Negarnaviricota</taxon>
        <taxon>Haploviricotina</taxon>
        <taxon>Monjiviricetes</taxon>
        <taxon>Mononegavirales</taxon>
        <taxon>Xinmoviridae</taxon>
        <taxon>Nurnegvirus</taxon>
        <taxon>Nurnegvirus hainanense</taxon>
    </lineage>
</organism>
<evidence type="ECO:0000256" key="1">
    <source>
        <dbReference type="ARBA" id="ARBA00004328"/>
    </source>
</evidence>
<dbReference type="Pfam" id="PF00946">
    <property type="entry name" value="Mononeg_RNA_pol"/>
    <property type="match status" value="1"/>
</dbReference>
<protein>
    <recommendedName>
        <fullName evidence="2">RNA-directed RNA polymerase</fullName>
        <ecNumber evidence="2">2.7.7.48</ecNumber>
    </recommendedName>
    <alternativeName>
        <fullName evidence="17">Replicase</fullName>
    </alternativeName>
    <alternativeName>
        <fullName evidence="16">Transcriptase</fullName>
    </alternativeName>
</protein>
<accession>A0A8K1XGX8</accession>
<dbReference type="PROSITE" id="PS50526">
    <property type="entry name" value="RDRP_SSRNA_NEG_NONSEG"/>
    <property type="match status" value="1"/>
</dbReference>
<comment type="catalytic activity">
    <reaction evidence="15">
        <text>a 5'-end (5'-triphosphoguanosine)-(2'-O-methyladenylyl)-adenylyl-cytidylyl-adenosine in mRNA + S-adenosyl-L-methionine = a 5'-end (N(7)-methyl 5'-triphosphoguanosine)-(2'-O-methyladenylyl)-adenylyl-cytidylyl-adenosine in mRNA + S-adenosyl-L-homocysteine</text>
        <dbReference type="Rhea" id="RHEA:65440"/>
        <dbReference type="Rhea" id="RHEA-COMP:16798"/>
        <dbReference type="Rhea" id="RHEA-COMP:16801"/>
        <dbReference type="ChEBI" id="CHEBI:57856"/>
        <dbReference type="ChEBI" id="CHEBI:59789"/>
        <dbReference type="ChEBI" id="CHEBI:156482"/>
        <dbReference type="ChEBI" id="CHEBI:156483"/>
    </reaction>
</comment>
<evidence type="ECO:0000256" key="2">
    <source>
        <dbReference type="ARBA" id="ARBA00012494"/>
    </source>
</evidence>
<name>A0A8K1XGX8_9MONO</name>
<evidence type="ECO:0000256" key="13">
    <source>
        <dbReference type="ARBA" id="ARBA00023268"/>
    </source>
</evidence>
<comment type="subcellular location">
    <subcellularLocation>
        <location evidence="1">Virion</location>
    </subcellularLocation>
</comment>
<keyword evidence="7" id="KW-0548">Nucleotidyltransferase</keyword>
<comment type="catalytic activity">
    <reaction evidence="19">
        <text>a 5'-end (5'-triphosphoguanosine)-adenylyl-adenylyl-cytidylyl-adenosine in mRNA + 2 S-adenosyl-L-methionine = a 5'-end (N(7)-methyl 5'-triphosphoguanosine)-(2'-O-methyladenylyl)-adenylyl-cytidylyl-adenosine in mRNA + 2 S-adenosyl-L-homocysteine + H(+)</text>
        <dbReference type="Rhea" id="RHEA:65376"/>
        <dbReference type="Rhea" id="RHEA-COMP:16797"/>
        <dbReference type="Rhea" id="RHEA-COMP:16798"/>
        <dbReference type="ChEBI" id="CHEBI:15378"/>
        <dbReference type="ChEBI" id="CHEBI:57856"/>
        <dbReference type="ChEBI" id="CHEBI:59789"/>
        <dbReference type="ChEBI" id="CHEBI:156483"/>
        <dbReference type="ChEBI" id="CHEBI:156484"/>
        <dbReference type="EC" id="2.1.1.375"/>
    </reaction>
</comment>
<evidence type="ECO:0000259" key="21">
    <source>
        <dbReference type="PROSITE" id="PS50526"/>
    </source>
</evidence>
<keyword evidence="6" id="KW-0949">S-adenosyl-L-methionine</keyword>
<evidence type="ECO:0000256" key="5">
    <source>
        <dbReference type="ARBA" id="ARBA00022679"/>
    </source>
</evidence>
<evidence type="ECO:0000256" key="19">
    <source>
        <dbReference type="ARBA" id="ARBA00047370"/>
    </source>
</evidence>
<evidence type="ECO:0000256" key="10">
    <source>
        <dbReference type="ARBA" id="ARBA00022844"/>
    </source>
</evidence>
<keyword evidence="4" id="KW-0507">mRNA processing</keyword>
<evidence type="ECO:0000256" key="7">
    <source>
        <dbReference type="ARBA" id="ARBA00022695"/>
    </source>
</evidence>